<feature type="compositionally biased region" description="Pro residues" evidence="1">
    <location>
        <begin position="73"/>
        <end position="86"/>
    </location>
</feature>
<protein>
    <submittedName>
        <fullName evidence="2">Uncharacterized protein</fullName>
    </submittedName>
</protein>
<evidence type="ECO:0000256" key="1">
    <source>
        <dbReference type="SAM" id="MobiDB-lite"/>
    </source>
</evidence>
<organism evidence="2 3">
    <name type="scientific">Elysia marginata</name>
    <dbReference type="NCBI Taxonomy" id="1093978"/>
    <lineage>
        <taxon>Eukaryota</taxon>
        <taxon>Metazoa</taxon>
        <taxon>Spiralia</taxon>
        <taxon>Lophotrochozoa</taxon>
        <taxon>Mollusca</taxon>
        <taxon>Gastropoda</taxon>
        <taxon>Heterobranchia</taxon>
        <taxon>Euthyneura</taxon>
        <taxon>Panpulmonata</taxon>
        <taxon>Sacoglossa</taxon>
        <taxon>Placobranchoidea</taxon>
        <taxon>Plakobranchidae</taxon>
        <taxon>Elysia</taxon>
    </lineage>
</organism>
<feature type="compositionally biased region" description="Low complexity" evidence="1">
    <location>
        <begin position="59"/>
        <end position="72"/>
    </location>
</feature>
<keyword evidence="3" id="KW-1185">Reference proteome</keyword>
<sequence length="86" mass="9757">MSPMLRFSEMFLRGVYRYKHYRSSYSTYILHTPTDQRHGTAPREADSLKAWKAFATARLSSSQRASQRASEPASPPAPTPVPDQQV</sequence>
<gene>
    <name evidence="2" type="ORF">ElyMa_000982400</name>
</gene>
<feature type="region of interest" description="Disordered" evidence="1">
    <location>
        <begin position="59"/>
        <end position="86"/>
    </location>
</feature>
<dbReference type="AlphaFoldDB" id="A0AAV4HGN2"/>
<proteinExistence type="predicted"/>
<name>A0AAV4HGN2_9GAST</name>
<dbReference type="Proteomes" id="UP000762676">
    <property type="component" value="Unassembled WGS sequence"/>
</dbReference>
<evidence type="ECO:0000313" key="2">
    <source>
        <dbReference type="EMBL" id="GFR97016.1"/>
    </source>
</evidence>
<dbReference type="EMBL" id="BMAT01002009">
    <property type="protein sequence ID" value="GFR97016.1"/>
    <property type="molecule type" value="Genomic_DNA"/>
</dbReference>
<accession>A0AAV4HGN2</accession>
<comment type="caution">
    <text evidence="2">The sequence shown here is derived from an EMBL/GenBank/DDBJ whole genome shotgun (WGS) entry which is preliminary data.</text>
</comment>
<reference evidence="2 3" key="1">
    <citation type="journal article" date="2021" name="Elife">
        <title>Chloroplast acquisition without the gene transfer in kleptoplastic sea slugs, Plakobranchus ocellatus.</title>
        <authorList>
            <person name="Maeda T."/>
            <person name="Takahashi S."/>
            <person name="Yoshida T."/>
            <person name="Shimamura S."/>
            <person name="Takaki Y."/>
            <person name="Nagai Y."/>
            <person name="Toyoda A."/>
            <person name="Suzuki Y."/>
            <person name="Arimoto A."/>
            <person name="Ishii H."/>
            <person name="Satoh N."/>
            <person name="Nishiyama T."/>
            <person name="Hasebe M."/>
            <person name="Maruyama T."/>
            <person name="Minagawa J."/>
            <person name="Obokata J."/>
            <person name="Shigenobu S."/>
        </authorList>
    </citation>
    <scope>NUCLEOTIDE SEQUENCE [LARGE SCALE GENOMIC DNA]</scope>
</reference>
<evidence type="ECO:0000313" key="3">
    <source>
        <dbReference type="Proteomes" id="UP000762676"/>
    </source>
</evidence>